<organism evidence="1 2">
    <name type="scientific">Porites lobata</name>
    <dbReference type="NCBI Taxonomy" id="104759"/>
    <lineage>
        <taxon>Eukaryota</taxon>
        <taxon>Metazoa</taxon>
        <taxon>Cnidaria</taxon>
        <taxon>Anthozoa</taxon>
        <taxon>Hexacorallia</taxon>
        <taxon>Scleractinia</taxon>
        <taxon>Fungiina</taxon>
        <taxon>Poritidae</taxon>
        <taxon>Porites</taxon>
    </lineage>
</organism>
<dbReference type="Proteomes" id="UP001159405">
    <property type="component" value="Unassembled WGS sequence"/>
</dbReference>
<sequence>TESTYRPTKKPEDKRRSLLIYRADRSGTTFTTKMFAEDPQLFTVYEPLWITSLWNREYPTEVSHWKRNVVDVLRGILGCKFADSQAGTKFLSYTDRQWSGAFVKNPFKSAAFCNGTCKDFSKTPECVDEVCLSKFKHSVTKIGEPRVPDNLLSAVVPKLLEENPETDVRVIQLVRDPRGSFNSRIKLGWMEEYQHWDFPNTVRYQCSKLAQNIKFGRNLPFKWRDLAKHPIETTKSMHGFAGFQMSPKILDWVRKNTSPSKEELLKEKEDIYSSVRNSSANADYWTQEAPINRTRIIEQNCKEAFDLLKLETMITN</sequence>
<dbReference type="InterPro" id="IPR027417">
    <property type="entry name" value="P-loop_NTPase"/>
</dbReference>
<dbReference type="Gene3D" id="3.40.50.300">
    <property type="entry name" value="P-loop containing nucleotide triphosphate hydrolases"/>
    <property type="match status" value="1"/>
</dbReference>
<gene>
    <name evidence="1" type="ORF">PLOB_00027845</name>
</gene>
<accession>A0ABN8NTD9</accession>
<evidence type="ECO:0008006" key="3">
    <source>
        <dbReference type="Google" id="ProtNLM"/>
    </source>
</evidence>
<dbReference type="PANTHER" id="PTHR10704:SF44">
    <property type="entry name" value="LD35051P-RELATED"/>
    <property type="match status" value="1"/>
</dbReference>
<keyword evidence="2" id="KW-1185">Reference proteome</keyword>
<feature type="non-terminal residue" evidence="1">
    <location>
        <position position="1"/>
    </location>
</feature>
<dbReference type="EMBL" id="CALNXK010000034">
    <property type="protein sequence ID" value="CAH3120332.1"/>
    <property type="molecule type" value="Genomic_DNA"/>
</dbReference>
<proteinExistence type="predicted"/>
<evidence type="ECO:0000313" key="2">
    <source>
        <dbReference type="Proteomes" id="UP001159405"/>
    </source>
</evidence>
<dbReference type="InterPro" id="IPR051135">
    <property type="entry name" value="Gal/GlcNAc/GalNAc_ST"/>
</dbReference>
<comment type="caution">
    <text evidence="1">The sequence shown here is derived from an EMBL/GenBank/DDBJ whole genome shotgun (WGS) entry which is preliminary data.</text>
</comment>
<protein>
    <recommendedName>
        <fullName evidence="3">Sulfotransferase</fullName>
    </recommendedName>
</protein>
<evidence type="ECO:0000313" key="1">
    <source>
        <dbReference type="EMBL" id="CAH3120332.1"/>
    </source>
</evidence>
<reference evidence="1 2" key="1">
    <citation type="submission" date="2022-05" db="EMBL/GenBank/DDBJ databases">
        <authorList>
            <consortium name="Genoscope - CEA"/>
            <person name="William W."/>
        </authorList>
    </citation>
    <scope>NUCLEOTIDE SEQUENCE [LARGE SCALE GENOMIC DNA]</scope>
</reference>
<dbReference type="PANTHER" id="PTHR10704">
    <property type="entry name" value="CARBOHYDRATE SULFOTRANSFERASE"/>
    <property type="match status" value="1"/>
</dbReference>
<dbReference type="SUPFAM" id="SSF52540">
    <property type="entry name" value="P-loop containing nucleoside triphosphate hydrolases"/>
    <property type="match status" value="1"/>
</dbReference>
<name>A0ABN8NTD9_9CNID</name>